<evidence type="ECO:0000313" key="2">
    <source>
        <dbReference type="Proteomes" id="UP000294933"/>
    </source>
</evidence>
<accession>A0A4Y7QHJ5</accession>
<evidence type="ECO:0000313" key="1">
    <source>
        <dbReference type="EMBL" id="TDL27124.1"/>
    </source>
</evidence>
<keyword evidence="2" id="KW-1185">Reference proteome</keyword>
<name>A0A4Y7QHJ5_9AGAM</name>
<dbReference type="AlphaFoldDB" id="A0A4Y7QHJ5"/>
<gene>
    <name evidence="1" type="ORF">BD410DRAFT_486194</name>
</gene>
<sequence length="138" mass="15519">MSASSVSQLEHEKVHFQKTVPVSFCSVCPTSWTHQTHIGSSLRLSSSLIRFNRSIIALYSSGMCFSLLEPRNFELLLRRILSLYLTSCSVVYWSGFVPSSLTFSVEDSKAFRDFGGVDSKIHDQSRLMTCFLPLALQT</sequence>
<protein>
    <submittedName>
        <fullName evidence="1">Uncharacterized protein</fullName>
    </submittedName>
</protein>
<dbReference type="Proteomes" id="UP000294933">
    <property type="component" value="Unassembled WGS sequence"/>
</dbReference>
<dbReference type="EMBL" id="ML170160">
    <property type="protein sequence ID" value="TDL27124.1"/>
    <property type="molecule type" value="Genomic_DNA"/>
</dbReference>
<proteinExistence type="predicted"/>
<reference evidence="1 2" key="1">
    <citation type="submission" date="2018-06" db="EMBL/GenBank/DDBJ databases">
        <title>A transcriptomic atlas of mushroom development highlights an independent origin of complex multicellularity.</title>
        <authorList>
            <consortium name="DOE Joint Genome Institute"/>
            <person name="Krizsan K."/>
            <person name="Almasi E."/>
            <person name="Merenyi Z."/>
            <person name="Sahu N."/>
            <person name="Viragh M."/>
            <person name="Koszo T."/>
            <person name="Mondo S."/>
            <person name="Kiss B."/>
            <person name="Balint B."/>
            <person name="Kues U."/>
            <person name="Barry K."/>
            <person name="Hegedus J.C."/>
            <person name="Henrissat B."/>
            <person name="Johnson J."/>
            <person name="Lipzen A."/>
            <person name="Ohm R."/>
            <person name="Nagy I."/>
            <person name="Pangilinan J."/>
            <person name="Yan J."/>
            <person name="Xiong Y."/>
            <person name="Grigoriev I.V."/>
            <person name="Hibbett D.S."/>
            <person name="Nagy L.G."/>
        </authorList>
    </citation>
    <scope>NUCLEOTIDE SEQUENCE [LARGE SCALE GENOMIC DNA]</scope>
    <source>
        <strain evidence="1 2">SZMC22713</strain>
    </source>
</reference>
<dbReference type="VEuPathDB" id="FungiDB:BD410DRAFT_486194"/>
<organism evidence="1 2">
    <name type="scientific">Rickenella mellea</name>
    <dbReference type="NCBI Taxonomy" id="50990"/>
    <lineage>
        <taxon>Eukaryota</taxon>
        <taxon>Fungi</taxon>
        <taxon>Dikarya</taxon>
        <taxon>Basidiomycota</taxon>
        <taxon>Agaricomycotina</taxon>
        <taxon>Agaricomycetes</taxon>
        <taxon>Hymenochaetales</taxon>
        <taxon>Rickenellaceae</taxon>
        <taxon>Rickenella</taxon>
    </lineage>
</organism>